<accession>A0A5B8VG17</accession>
<dbReference type="RefSeq" id="WP_146779688.1">
    <property type="nucleotide sequence ID" value="NZ_CP042434.1"/>
</dbReference>
<name>A0A5B8VG17_9BACT</name>
<reference evidence="1 2" key="1">
    <citation type="journal article" date="2017" name="Int. J. Syst. Evol. Microbiol.">
        <title>Arachidicoccus ginsenosidivorans sp. nov., with ginsenoside-converting activity isolated from ginseng cultivating soil.</title>
        <authorList>
            <person name="Siddiqi M.Z."/>
            <person name="Aslam Z."/>
            <person name="Im W.T."/>
        </authorList>
    </citation>
    <scope>NUCLEOTIDE SEQUENCE [LARGE SCALE GENOMIC DNA]</scope>
    <source>
        <strain evidence="1 2">Gsoil 809</strain>
    </source>
</reference>
<dbReference type="OrthoDB" id="1495053at2"/>
<dbReference type="AlphaFoldDB" id="A0A5B8VG17"/>
<organism evidence="1 2">
    <name type="scientific">Arachidicoccus ginsenosidivorans</name>
    <dbReference type="NCBI Taxonomy" id="496057"/>
    <lineage>
        <taxon>Bacteria</taxon>
        <taxon>Pseudomonadati</taxon>
        <taxon>Bacteroidota</taxon>
        <taxon>Chitinophagia</taxon>
        <taxon>Chitinophagales</taxon>
        <taxon>Chitinophagaceae</taxon>
        <taxon>Arachidicoccus</taxon>
    </lineage>
</organism>
<proteinExistence type="predicted"/>
<sequence>MRTNLGADAYNTTLADRVENANFKNNVDRRVYEDRWKQPGDVTMFKGVVDIEGKTRTDVTKATSRFVQSSNSLYCDAITLGYEFPANLIKKWTLSRLQTYLYINNPFVVSSIRQERGLSYPFARTYSLTIQASF</sequence>
<evidence type="ECO:0000313" key="2">
    <source>
        <dbReference type="Proteomes" id="UP000321291"/>
    </source>
</evidence>
<dbReference type="KEGG" id="agi:FSB73_00540"/>
<dbReference type="EMBL" id="CP042434">
    <property type="protein sequence ID" value="QEC70424.1"/>
    <property type="molecule type" value="Genomic_DNA"/>
</dbReference>
<protein>
    <recommendedName>
        <fullName evidence="3">TonB-dependent receptor</fullName>
    </recommendedName>
</protein>
<dbReference type="Proteomes" id="UP000321291">
    <property type="component" value="Chromosome"/>
</dbReference>
<evidence type="ECO:0000313" key="1">
    <source>
        <dbReference type="EMBL" id="QEC70424.1"/>
    </source>
</evidence>
<keyword evidence="2" id="KW-1185">Reference proteome</keyword>
<evidence type="ECO:0008006" key="3">
    <source>
        <dbReference type="Google" id="ProtNLM"/>
    </source>
</evidence>
<gene>
    <name evidence="1" type="ORF">FSB73_00540</name>
</gene>